<feature type="domain" description="Protein HIRA-like C-terminal" evidence="12">
    <location>
        <begin position="735"/>
        <end position="785"/>
    </location>
</feature>
<evidence type="ECO:0000259" key="12">
    <source>
        <dbReference type="Pfam" id="PF07569"/>
    </source>
</evidence>
<evidence type="ECO:0000313" key="14">
    <source>
        <dbReference type="EMBL" id="KAJ3054480.1"/>
    </source>
</evidence>
<keyword evidence="10" id="KW-0678">Repressor</keyword>
<feature type="domain" description="Protein HIRA-like C-terminal" evidence="12">
    <location>
        <begin position="606"/>
        <end position="713"/>
    </location>
</feature>
<gene>
    <name evidence="14" type="primary">HIR1</name>
    <name evidence="14" type="ORF">HK097_001725</name>
</gene>
<comment type="subcellular location">
    <subcellularLocation>
        <location evidence="1 10">Nucleus</location>
    </subcellularLocation>
</comment>
<keyword evidence="3 9" id="KW-0853">WD repeat</keyword>
<feature type="repeat" description="WD" evidence="9">
    <location>
        <begin position="124"/>
        <end position="165"/>
    </location>
</feature>
<dbReference type="Proteomes" id="UP001212841">
    <property type="component" value="Unassembled WGS sequence"/>
</dbReference>
<keyword evidence="8 10" id="KW-0539">Nucleus</keyword>
<dbReference type="InterPro" id="IPR015943">
    <property type="entry name" value="WD40/YVTN_repeat-like_dom_sf"/>
</dbReference>
<dbReference type="AlphaFoldDB" id="A0AAD5X4B9"/>
<proteinExistence type="inferred from homology"/>
<comment type="similarity">
    <text evidence="2 10">Belongs to the WD repeat HIR1 family.</text>
</comment>
<evidence type="ECO:0000256" key="7">
    <source>
        <dbReference type="ARBA" id="ARBA00023163"/>
    </source>
</evidence>
<keyword evidence="4 10" id="KW-0677">Repeat</keyword>
<dbReference type="CDD" id="cd00200">
    <property type="entry name" value="WD40"/>
    <property type="match status" value="1"/>
</dbReference>
<dbReference type="SMART" id="SM00320">
    <property type="entry name" value="WD40"/>
    <property type="match status" value="7"/>
</dbReference>
<reference evidence="14" key="1">
    <citation type="submission" date="2020-05" db="EMBL/GenBank/DDBJ databases">
        <title>Phylogenomic resolution of chytrid fungi.</title>
        <authorList>
            <person name="Stajich J.E."/>
            <person name="Amses K."/>
            <person name="Simmons R."/>
            <person name="Seto K."/>
            <person name="Myers J."/>
            <person name="Bonds A."/>
            <person name="Quandt C.A."/>
            <person name="Barry K."/>
            <person name="Liu P."/>
            <person name="Grigoriev I."/>
            <person name="Longcore J.E."/>
            <person name="James T.Y."/>
        </authorList>
    </citation>
    <scope>NUCLEOTIDE SEQUENCE</scope>
    <source>
        <strain evidence="14">JEL0318</strain>
    </source>
</reference>
<evidence type="ECO:0000313" key="15">
    <source>
        <dbReference type="Proteomes" id="UP001212841"/>
    </source>
</evidence>
<dbReference type="Pfam" id="PF24105">
    <property type="entry name" value="Beta-prop_CAF1B_HIR1"/>
    <property type="match status" value="1"/>
</dbReference>
<dbReference type="Pfam" id="PF07569">
    <property type="entry name" value="Hira"/>
    <property type="match status" value="2"/>
</dbReference>
<evidence type="ECO:0000259" key="13">
    <source>
        <dbReference type="Pfam" id="PF24105"/>
    </source>
</evidence>
<dbReference type="InterPro" id="IPR001680">
    <property type="entry name" value="WD40_rpt"/>
</dbReference>
<protein>
    <recommendedName>
        <fullName evidence="10">Protein HIR</fullName>
    </recommendedName>
</protein>
<evidence type="ECO:0000256" key="10">
    <source>
        <dbReference type="RuleBase" id="RU364014"/>
    </source>
</evidence>
<comment type="caution">
    <text evidence="14">The sequence shown here is derived from an EMBL/GenBank/DDBJ whole genome shotgun (WGS) entry which is preliminary data.</text>
</comment>
<evidence type="ECO:0000256" key="1">
    <source>
        <dbReference type="ARBA" id="ARBA00004123"/>
    </source>
</evidence>
<organism evidence="14 15">
    <name type="scientific">Rhizophlyctis rosea</name>
    <dbReference type="NCBI Taxonomy" id="64517"/>
    <lineage>
        <taxon>Eukaryota</taxon>
        <taxon>Fungi</taxon>
        <taxon>Fungi incertae sedis</taxon>
        <taxon>Chytridiomycota</taxon>
        <taxon>Chytridiomycota incertae sedis</taxon>
        <taxon>Chytridiomycetes</taxon>
        <taxon>Rhizophlyctidales</taxon>
        <taxon>Rhizophlyctidaceae</taxon>
        <taxon>Rhizophlyctis</taxon>
    </lineage>
</organism>
<feature type="region of interest" description="Disordered" evidence="11">
    <location>
        <begin position="439"/>
        <end position="465"/>
    </location>
</feature>
<evidence type="ECO:0000256" key="2">
    <source>
        <dbReference type="ARBA" id="ARBA00007306"/>
    </source>
</evidence>
<evidence type="ECO:0000256" key="9">
    <source>
        <dbReference type="PROSITE-ProRule" id="PRU00221"/>
    </source>
</evidence>
<dbReference type="InterPro" id="IPR019015">
    <property type="entry name" value="HIRA_B_motif"/>
</dbReference>
<dbReference type="EMBL" id="JADGJD010000135">
    <property type="protein sequence ID" value="KAJ3054480.1"/>
    <property type="molecule type" value="Genomic_DNA"/>
</dbReference>
<dbReference type="Pfam" id="PF09453">
    <property type="entry name" value="HIRA_B"/>
    <property type="match status" value="1"/>
</dbReference>
<dbReference type="GO" id="GO:0000417">
    <property type="term" value="C:HIR complex"/>
    <property type="evidence" value="ECO:0007669"/>
    <property type="project" value="TreeGrafter"/>
</dbReference>
<dbReference type="Gene3D" id="2.130.10.10">
    <property type="entry name" value="YVTN repeat-like/Quinoprotein amine dehydrogenase"/>
    <property type="match status" value="2"/>
</dbReference>
<comment type="function">
    <text evidence="10">Required for replication-independent chromatin assembly and for the periodic repression of histone gene transcription during the cell cycle.</text>
</comment>
<dbReference type="GO" id="GO:0006338">
    <property type="term" value="P:chromatin remodeling"/>
    <property type="evidence" value="ECO:0007669"/>
    <property type="project" value="InterPro"/>
</dbReference>
<accession>A0AAD5X4B9</accession>
<feature type="repeat" description="WD" evidence="9">
    <location>
        <begin position="14"/>
        <end position="47"/>
    </location>
</feature>
<evidence type="ECO:0000256" key="3">
    <source>
        <dbReference type="ARBA" id="ARBA00022574"/>
    </source>
</evidence>
<evidence type="ECO:0000256" key="11">
    <source>
        <dbReference type="SAM" id="MobiDB-lite"/>
    </source>
</evidence>
<evidence type="ECO:0000256" key="5">
    <source>
        <dbReference type="ARBA" id="ARBA00022853"/>
    </source>
</evidence>
<keyword evidence="15" id="KW-1185">Reference proteome</keyword>
<dbReference type="InterPro" id="IPR011494">
    <property type="entry name" value="HIRA-like_C"/>
</dbReference>
<dbReference type="PANTHER" id="PTHR13831:SF0">
    <property type="entry name" value="PROTEIN HIRA"/>
    <property type="match status" value="1"/>
</dbReference>
<keyword evidence="5 10" id="KW-0156">Chromatin regulator</keyword>
<evidence type="ECO:0000256" key="8">
    <source>
        <dbReference type="ARBA" id="ARBA00023242"/>
    </source>
</evidence>
<dbReference type="InterPro" id="IPR031120">
    <property type="entry name" value="HIR1-like"/>
</dbReference>
<dbReference type="GO" id="GO:0000785">
    <property type="term" value="C:chromatin"/>
    <property type="evidence" value="ECO:0007669"/>
    <property type="project" value="TreeGrafter"/>
</dbReference>
<dbReference type="GO" id="GO:0006355">
    <property type="term" value="P:regulation of DNA-templated transcription"/>
    <property type="evidence" value="ECO:0007669"/>
    <property type="project" value="InterPro"/>
</dbReference>
<sequence>MIISKLDWVQHLTDKGKRTPIYSVHVHPDGSKFATGGQDAKIRLWSMAPIDDDQVDEEERQPLSTLVNHNGSVLCVRWNPDGKFLASGSDDRMIVIWEHDVAGVNRGNLDGAINLETWRPRKILPGHESDVIDLAWSPDNEFLASSGCDSKIFIWSGSTFERIRVLSQHEGFVKGVAWDPVGKFLASQSDDKSMKIWRTSDWECEQTIREPYEQGASTTYVRRLSWSPDGGNIVTTAGESGSIPTACLIERDGWKSQHTLVGHQDPVECAVFNPIIYISPPTHGEQRSAVCAVGSQDSQISIWWTAIDKSLTQVKLFDHSVLDLSWSYDGKFLLASSFDGNVAAIEFEGGEFGTPLSTADLQNTMSAYGFKRPAVVAESAMQLELEEVNAVREKEAASTRIAGLMGGASGSLEARPGPGVARPAASIAVNVPRITTQTETITTSGKKRIQPTFLSSGTGAGDIGTPMPRTVHDDISMSDASDGENVSVLEGRKRKASLHDDEPTAKQARTTYVLPTIAPLHRPANLLLPSVSDRLHVDIRSKRNGEDARGVECRNQDHGCRISCTTGTTRLWQESLPKPALHLVGSIDFVAVACVDGGLHVFSINGWRMFPYLLLETPPAYMASGGCYLMCISANGNLTVWDISKAEEKISTSIAQLLRPEISELRSVGTGPIPAVSIVGYMVKPEGLPVLRTSLDETFAWHIGMKAWVKVGNRDQGIVLKATHDGAGTIRYQGEQMISMSEIETMLASALVMRSPKEYNMWLKRYARKLADEGAESKAKELCDFLLGPMNRPTIAVNDQGLTQTSDHMGSWPSVVLGIPKRDCLLHILPILAKNRSLQRLVSQYQSAVEEIFDGERLVMLGV</sequence>
<dbReference type="PANTHER" id="PTHR13831">
    <property type="entry name" value="MEMBER OF THE HIR1 FAMILY OF WD-REPEAT PROTEINS"/>
    <property type="match status" value="1"/>
</dbReference>
<dbReference type="InterPro" id="IPR036322">
    <property type="entry name" value="WD40_repeat_dom_sf"/>
</dbReference>
<dbReference type="GO" id="GO:0006351">
    <property type="term" value="P:DNA-templated transcription"/>
    <property type="evidence" value="ECO:0007669"/>
    <property type="project" value="InterPro"/>
</dbReference>
<feature type="repeat" description="WD" evidence="9">
    <location>
        <begin position="66"/>
        <end position="98"/>
    </location>
</feature>
<dbReference type="PROSITE" id="PS50294">
    <property type="entry name" value="WD_REPEATS_REGION"/>
    <property type="match status" value="4"/>
</dbReference>
<dbReference type="InterPro" id="IPR055410">
    <property type="entry name" value="Beta-prop_CAF1B_HIR1"/>
</dbReference>
<evidence type="ECO:0000256" key="6">
    <source>
        <dbReference type="ARBA" id="ARBA00023015"/>
    </source>
</evidence>
<dbReference type="GO" id="GO:0031491">
    <property type="term" value="F:nucleosome binding"/>
    <property type="evidence" value="ECO:0007669"/>
    <property type="project" value="TreeGrafter"/>
</dbReference>
<evidence type="ECO:0000256" key="4">
    <source>
        <dbReference type="ARBA" id="ARBA00022737"/>
    </source>
</evidence>
<dbReference type="SUPFAM" id="SSF50978">
    <property type="entry name" value="WD40 repeat-like"/>
    <property type="match status" value="1"/>
</dbReference>
<name>A0AAD5X4B9_9FUNG</name>
<keyword evidence="7 10" id="KW-0804">Transcription</keyword>
<keyword evidence="6 10" id="KW-0805">Transcription regulation</keyword>
<dbReference type="PROSITE" id="PS50082">
    <property type="entry name" value="WD_REPEATS_2"/>
    <property type="match status" value="4"/>
</dbReference>
<feature type="domain" description="CAF1B/HIR1 beta-propeller" evidence="13">
    <location>
        <begin position="17"/>
        <end position="351"/>
    </location>
</feature>
<feature type="repeat" description="WD" evidence="9">
    <location>
        <begin position="166"/>
        <end position="207"/>
    </location>
</feature>
<dbReference type="GO" id="GO:0005634">
    <property type="term" value="C:nucleus"/>
    <property type="evidence" value="ECO:0007669"/>
    <property type="project" value="UniProtKB-SubCell"/>
</dbReference>